<evidence type="ECO:0000256" key="2">
    <source>
        <dbReference type="ARBA" id="ARBA00004286"/>
    </source>
</evidence>
<dbReference type="InterPro" id="IPR016197">
    <property type="entry name" value="Chromo-like_dom_sf"/>
</dbReference>
<dbReference type="GO" id="GO:0005634">
    <property type="term" value="C:nucleus"/>
    <property type="evidence" value="ECO:0007669"/>
    <property type="project" value="UniProtKB-SubCell"/>
</dbReference>
<dbReference type="InterPro" id="IPR050973">
    <property type="entry name" value="H3K9_Histone-Lys_N-MTase"/>
</dbReference>
<dbReference type="GO" id="GO:0005694">
    <property type="term" value="C:chromosome"/>
    <property type="evidence" value="ECO:0007669"/>
    <property type="project" value="UniProtKB-SubCell"/>
</dbReference>
<comment type="similarity">
    <text evidence="11">Belongs to the class V-like SAM-binding methyltransferase superfamily. Histone-lysine methyltransferase family. Suvar3-9 subfamily.</text>
</comment>
<evidence type="ECO:0000256" key="3">
    <source>
        <dbReference type="ARBA" id="ARBA00022454"/>
    </source>
</evidence>
<keyword evidence="9 11" id="KW-0156">Chromatin regulator</keyword>
<feature type="binding site" evidence="12">
    <location>
        <position position="334"/>
    </location>
    <ligand>
        <name>Zn(2+)</name>
        <dbReference type="ChEBI" id="CHEBI:29105"/>
        <label>4</label>
    </ligand>
</feature>
<feature type="binding site" evidence="12">
    <location>
        <position position="327"/>
    </location>
    <ligand>
        <name>Zn(2+)</name>
        <dbReference type="ChEBI" id="CHEBI:29105"/>
        <label>4</label>
    </ligand>
</feature>
<dbReference type="SUPFAM" id="SSF54160">
    <property type="entry name" value="Chromo domain-like"/>
    <property type="match status" value="1"/>
</dbReference>
<feature type="binding site" evidence="12">
    <location>
        <position position="134"/>
    </location>
    <ligand>
        <name>Zn(2+)</name>
        <dbReference type="ChEBI" id="CHEBI:29105"/>
        <label>1</label>
    </ligand>
</feature>
<dbReference type="Gene3D" id="2.40.50.40">
    <property type="match status" value="1"/>
</dbReference>
<dbReference type="SMART" id="SM00298">
    <property type="entry name" value="CHROMO"/>
    <property type="match status" value="1"/>
</dbReference>
<keyword evidence="7 11" id="KW-0479">Metal-binding</keyword>
<keyword evidence="5 11" id="KW-0808">Transferase</keyword>
<feature type="binding site" evidence="12">
    <location>
        <position position="126"/>
    </location>
    <ligand>
        <name>Zn(2+)</name>
        <dbReference type="ChEBI" id="CHEBI:29105"/>
        <label>1</label>
    </ligand>
</feature>
<evidence type="ECO:0000256" key="9">
    <source>
        <dbReference type="ARBA" id="ARBA00022853"/>
    </source>
</evidence>
<evidence type="ECO:0000256" key="7">
    <source>
        <dbReference type="ARBA" id="ARBA00022723"/>
    </source>
</evidence>
<evidence type="ECO:0000259" key="13">
    <source>
        <dbReference type="PROSITE" id="PS50013"/>
    </source>
</evidence>
<keyword evidence="3" id="KW-0158">Chromosome</keyword>
<feature type="domain" description="Chromo" evidence="13">
    <location>
        <begin position="11"/>
        <end position="69"/>
    </location>
</feature>
<organism evidence="17 18">
    <name type="scientific">Coemansia javaensis</name>
    <dbReference type="NCBI Taxonomy" id="2761396"/>
    <lineage>
        <taxon>Eukaryota</taxon>
        <taxon>Fungi</taxon>
        <taxon>Fungi incertae sedis</taxon>
        <taxon>Zoopagomycota</taxon>
        <taxon>Kickxellomycotina</taxon>
        <taxon>Kickxellomycetes</taxon>
        <taxon>Kickxellales</taxon>
        <taxon>Kickxellaceae</taxon>
        <taxon>Coemansia</taxon>
    </lineage>
</organism>
<dbReference type="Pfam" id="PF00385">
    <property type="entry name" value="Chromo"/>
    <property type="match status" value="1"/>
</dbReference>
<evidence type="ECO:0000259" key="14">
    <source>
        <dbReference type="PROSITE" id="PS50280"/>
    </source>
</evidence>
<protein>
    <recommendedName>
        <fullName evidence="11">Histone-lysine N-methyltransferase</fullName>
        <ecNumber evidence="11">2.1.1.355</ecNumber>
    </recommendedName>
</protein>
<feature type="binding site" evidence="12">
    <location>
        <position position="163"/>
    </location>
    <ligand>
        <name>Zn(2+)</name>
        <dbReference type="ChEBI" id="CHEBI:29105"/>
        <label>2</label>
    </ligand>
</feature>
<dbReference type="Pfam" id="PF00856">
    <property type="entry name" value="SET"/>
    <property type="match status" value="1"/>
</dbReference>
<dbReference type="PROSITE" id="PS50280">
    <property type="entry name" value="SET"/>
    <property type="match status" value="1"/>
</dbReference>
<evidence type="ECO:0000256" key="5">
    <source>
        <dbReference type="ARBA" id="ARBA00022679"/>
    </source>
</evidence>
<feature type="binding site" evidence="12">
    <location>
        <position position="173"/>
    </location>
    <ligand>
        <name>Zn(2+)</name>
        <dbReference type="ChEBI" id="CHEBI:29105"/>
        <label>3</label>
    </ligand>
</feature>
<evidence type="ECO:0000256" key="4">
    <source>
        <dbReference type="ARBA" id="ARBA00022603"/>
    </source>
</evidence>
<dbReference type="PROSITE" id="PS50867">
    <property type="entry name" value="PRE_SET"/>
    <property type="match status" value="1"/>
</dbReference>
<feature type="domain" description="Pre-SET" evidence="15">
    <location>
        <begin position="124"/>
        <end position="181"/>
    </location>
</feature>
<comment type="catalytic activity">
    <reaction evidence="11">
        <text>L-lysyl(9)-[histone H3] + 3 S-adenosyl-L-methionine = N(6),N(6),N(6)-trimethyl-L-lysyl(9)-[histone H3] + 3 S-adenosyl-L-homocysteine + 3 H(+)</text>
        <dbReference type="Rhea" id="RHEA:60276"/>
        <dbReference type="Rhea" id="RHEA-COMP:15538"/>
        <dbReference type="Rhea" id="RHEA-COMP:15546"/>
        <dbReference type="ChEBI" id="CHEBI:15378"/>
        <dbReference type="ChEBI" id="CHEBI:29969"/>
        <dbReference type="ChEBI" id="CHEBI:57856"/>
        <dbReference type="ChEBI" id="CHEBI:59789"/>
        <dbReference type="ChEBI" id="CHEBI:61961"/>
        <dbReference type="EC" id="2.1.1.355"/>
    </reaction>
</comment>
<feature type="binding site" evidence="12">
    <location>
        <position position="167"/>
    </location>
    <ligand>
        <name>Zn(2+)</name>
        <dbReference type="ChEBI" id="CHEBI:29105"/>
        <label>2</label>
    </ligand>
</feature>
<dbReference type="SMART" id="SM00317">
    <property type="entry name" value="SET"/>
    <property type="match status" value="1"/>
</dbReference>
<dbReference type="GO" id="GO:0008270">
    <property type="term" value="F:zinc ion binding"/>
    <property type="evidence" value="ECO:0007669"/>
    <property type="project" value="UniProtKB-UniRule"/>
</dbReference>
<evidence type="ECO:0000256" key="1">
    <source>
        <dbReference type="ARBA" id="ARBA00004123"/>
    </source>
</evidence>
<evidence type="ECO:0000259" key="15">
    <source>
        <dbReference type="PROSITE" id="PS50867"/>
    </source>
</evidence>
<sequence>MDTADEDGTEYEVEAIVDDRIERGKREFLLKWKGYGHDANTWEPEEHLACPAMVAAYLAQKRADAAARTKYARGFSMSRLYNCPAQHRVRVVNQVDAEQLPADFTYVNSYTRSADVPQPSAVMFPCSCPEGRPCGPGCECMAVSYYDENGLLCTDYPGPIYECNKLCRCPPSCPNRVIQRGNAIEVDVFRTESKGWGVLTRRPIRKGEYVCRYTGELLSYAEAGRRNSSDTTYLFDLDREVPHGQKALYTVDARSYGNVSRFFNHSCQPNMAIRAVYIGHLDPRFHELAFFATSDIAVGEELTFDYNPQPALLGGPAPNQDGSKFSCYCGTPLCRRFIF</sequence>
<accession>A0A9W8HJW3</accession>
<keyword evidence="4 11" id="KW-0489">Methyltransferase</keyword>
<dbReference type="PROSITE" id="PS00598">
    <property type="entry name" value="CHROMO_1"/>
    <property type="match status" value="1"/>
</dbReference>
<dbReference type="GO" id="GO:0032259">
    <property type="term" value="P:methylation"/>
    <property type="evidence" value="ECO:0007669"/>
    <property type="project" value="UniProtKB-KW"/>
</dbReference>
<dbReference type="InterPro" id="IPR003616">
    <property type="entry name" value="Post-SET_dom"/>
</dbReference>
<evidence type="ECO:0000256" key="10">
    <source>
        <dbReference type="ARBA" id="ARBA00023242"/>
    </source>
</evidence>
<dbReference type="AlphaFoldDB" id="A0A9W8HJW3"/>
<dbReference type="Pfam" id="PF05033">
    <property type="entry name" value="Pre-SET"/>
    <property type="match status" value="1"/>
</dbReference>
<feature type="binding site" evidence="12">
    <location>
        <position position="267"/>
    </location>
    <ligand>
        <name>Zn(2+)</name>
        <dbReference type="ChEBI" id="CHEBI:29105"/>
        <label>4</label>
    </ligand>
</feature>
<dbReference type="InterPro" id="IPR023779">
    <property type="entry name" value="Chromodomain_CS"/>
</dbReference>
<reference evidence="17" key="1">
    <citation type="submission" date="2022-07" db="EMBL/GenBank/DDBJ databases">
        <title>Phylogenomic reconstructions and comparative analyses of Kickxellomycotina fungi.</title>
        <authorList>
            <person name="Reynolds N.K."/>
            <person name="Stajich J.E."/>
            <person name="Barry K."/>
            <person name="Grigoriev I.V."/>
            <person name="Crous P."/>
            <person name="Smith M.E."/>
        </authorList>
    </citation>
    <scope>NUCLEOTIDE SEQUENCE</scope>
    <source>
        <strain evidence="17">NBRC 105414</strain>
    </source>
</reference>
<evidence type="ECO:0000256" key="11">
    <source>
        <dbReference type="PIRNR" id="PIRNR009343"/>
    </source>
</evidence>
<feature type="binding site" evidence="12">
    <location>
        <position position="163"/>
    </location>
    <ligand>
        <name>Zn(2+)</name>
        <dbReference type="ChEBI" id="CHEBI:29105"/>
        <label>3</label>
    </ligand>
</feature>
<keyword evidence="18" id="KW-1185">Reference proteome</keyword>
<evidence type="ECO:0000313" key="18">
    <source>
        <dbReference type="Proteomes" id="UP001140217"/>
    </source>
</evidence>
<comment type="caution">
    <text evidence="17">The sequence shown here is derived from an EMBL/GenBank/DDBJ whole genome shotgun (WGS) entry which is preliminary data.</text>
</comment>
<feature type="domain" description="Post-SET" evidence="16">
    <location>
        <begin position="323"/>
        <end position="339"/>
    </location>
</feature>
<gene>
    <name evidence="17" type="ORF">H4R18_001680</name>
</gene>
<dbReference type="Gene3D" id="2.170.270.10">
    <property type="entry name" value="SET domain"/>
    <property type="match status" value="1"/>
</dbReference>
<dbReference type="PANTHER" id="PTHR46223:SF4">
    <property type="entry name" value="HISTONE-LYSINE N-METHYLTRANSFERASE-RELATED"/>
    <property type="match status" value="1"/>
</dbReference>
<name>A0A9W8HJW3_9FUNG</name>
<evidence type="ECO:0000256" key="8">
    <source>
        <dbReference type="ARBA" id="ARBA00022833"/>
    </source>
</evidence>
<feature type="binding site" evidence="12">
    <location>
        <position position="128"/>
    </location>
    <ligand>
        <name>Zn(2+)</name>
        <dbReference type="ChEBI" id="CHEBI:29105"/>
        <label>1</label>
    </ligand>
</feature>
<dbReference type="EMBL" id="JANBUL010000046">
    <property type="protein sequence ID" value="KAJ2783471.1"/>
    <property type="molecule type" value="Genomic_DNA"/>
</dbReference>
<dbReference type="GO" id="GO:0140949">
    <property type="term" value="F:histone H3K9 trimethyltransferase activity"/>
    <property type="evidence" value="ECO:0007669"/>
    <property type="project" value="UniProtKB-EC"/>
</dbReference>
<dbReference type="PROSITE" id="PS50013">
    <property type="entry name" value="CHROMO_2"/>
    <property type="match status" value="1"/>
</dbReference>
<dbReference type="InterPro" id="IPR023780">
    <property type="entry name" value="Chromo_domain"/>
</dbReference>
<feature type="binding site" evidence="12">
    <location>
        <position position="329"/>
    </location>
    <ligand>
        <name>Zn(2+)</name>
        <dbReference type="ChEBI" id="CHEBI:29105"/>
        <label>4</label>
    </ligand>
</feature>
<feature type="binding site" evidence="12">
    <location>
        <position position="169"/>
    </location>
    <ligand>
        <name>Zn(2+)</name>
        <dbReference type="ChEBI" id="CHEBI:29105"/>
        <label>3</label>
    </ligand>
</feature>
<evidence type="ECO:0000256" key="12">
    <source>
        <dbReference type="PIRSR" id="PIRSR009343-2"/>
    </source>
</evidence>
<keyword evidence="8 11" id="KW-0862">Zinc</keyword>
<dbReference type="InterPro" id="IPR001214">
    <property type="entry name" value="SET_dom"/>
</dbReference>
<dbReference type="InterPro" id="IPR007728">
    <property type="entry name" value="Pre-SET_dom"/>
</dbReference>
<dbReference type="SUPFAM" id="SSF82199">
    <property type="entry name" value="SET domain"/>
    <property type="match status" value="1"/>
</dbReference>
<feature type="binding site" evidence="12">
    <location>
        <position position="126"/>
    </location>
    <ligand>
        <name>Zn(2+)</name>
        <dbReference type="ChEBI" id="CHEBI:29105"/>
        <label>2</label>
    </ligand>
</feature>
<evidence type="ECO:0000259" key="16">
    <source>
        <dbReference type="PROSITE" id="PS50868"/>
    </source>
</evidence>
<feature type="domain" description="SET" evidence="14">
    <location>
        <begin position="184"/>
        <end position="307"/>
    </location>
</feature>
<dbReference type="CDD" id="cd00024">
    <property type="entry name" value="CD_CSD"/>
    <property type="match status" value="1"/>
</dbReference>
<dbReference type="PANTHER" id="PTHR46223">
    <property type="entry name" value="HISTONE-LYSINE N-METHYLTRANSFERASE SUV39H"/>
    <property type="match status" value="1"/>
</dbReference>
<evidence type="ECO:0000313" key="17">
    <source>
        <dbReference type="EMBL" id="KAJ2783471.1"/>
    </source>
</evidence>
<evidence type="ECO:0000256" key="6">
    <source>
        <dbReference type="ARBA" id="ARBA00022691"/>
    </source>
</evidence>
<keyword evidence="10 11" id="KW-0539">Nucleus</keyword>
<keyword evidence="6 11" id="KW-0949">S-adenosyl-L-methionine</keyword>
<dbReference type="PROSITE" id="PS50868">
    <property type="entry name" value="POST_SET"/>
    <property type="match status" value="1"/>
</dbReference>
<dbReference type="InterPro" id="IPR046341">
    <property type="entry name" value="SET_dom_sf"/>
</dbReference>
<comment type="subcellular location">
    <subcellularLocation>
        <location evidence="2">Chromosome</location>
    </subcellularLocation>
    <subcellularLocation>
        <location evidence="1 11">Nucleus</location>
    </subcellularLocation>
</comment>
<dbReference type="OrthoDB" id="308383at2759"/>
<dbReference type="PIRSF" id="PIRSF009343">
    <property type="entry name" value="SUV39_SET"/>
    <property type="match status" value="1"/>
</dbReference>
<dbReference type="Proteomes" id="UP001140217">
    <property type="component" value="Unassembled WGS sequence"/>
</dbReference>
<dbReference type="SMART" id="SM00468">
    <property type="entry name" value="PreSET"/>
    <property type="match status" value="1"/>
</dbReference>
<dbReference type="EC" id="2.1.1.355" evidence="11"/>
<proteinExistence type="inferred from homology"/>
<dbReference type="InterPro" id="IPR000953">
    <property type="entry name" value="Chromo/chromo_shadow_dom"/>
</dbReference>
<dbReference type="InterPro" id="IPR011381">
    <property type="entry name" value="H3-K9_MeTrfase_SUV39H1/2-like"/>
</dbReference>